<sequence>MMSYSYCLMMSEWNKVEEQEQRLFCWLGGSLPLPPALLKLVGCAHPPRPSLPSANYRKLAKLLEALETNASTADAMMGTMECFGAGVGQWLKIAGDGKAHLLEAVLARFPGGVALELGSFVGYTALRLGRALAQSVPGVPFRGFLTGEAALSIEVDPIHGLFTRHCLMLAGLSSEVWLGHSSDLIPRLAEEFGDRLGLVFMDHRGTRFHSDLQLLEGHELLMPWAGATQLVFDNTLKPGSPRLLWLLTHALQPLQVASTPS</sequence>
<dbReference type="AlphaFoldDB" id="A0AA36N1C1"/>
<gene>
    <name evidence="1" type="ORF">EVOR1521_LOCUS13299</name>
</gene>
<organism evidence="1 2">
    <name type="scientific">Effrenium voratum</name>
    <dbReference type="NCBI Taxonomy" id="2562239"/>
    <lineage>
        <taxon>Eukaryota</taxon>
        <taxon>Sar</taxon>
        <taxon>Alveolata</taxon>
        <taxon>Dinophyceae</taxon>
        <taxon>Suessiales</taxon>
        <taxon>Symbiodiniaceae</taxon>
        <taxon>Effrenium</taxon>
    </lineage>
</organism>
<proteinExistence type="predicted"/>
<accession>A0AA36N1C1</accession>
<dbReference type="PANTHER" id="PTHR43836:SF2">
    <property type="entry name" value="CATECHOL O-METHYLTRANSFERASE 1-RELATED"/>
    <property type="match status" value="1"/>
</dbReference>
<reference evidence="1" key="1">
    <citation type="submission" date="2023-08" db="EMBL/GenBank/DDBJ databases">
        <authorList>
            <person name="Chen Y."/>
            <person name="Shah S."/>
            <person name="Dougan E. K."/>
            <person name="Thang M."/>
            <person name="Chan C."/>
        </authorList>
    </citation>
    <scope>NUCLEOTIDE SEQUENCE</scope>
</reference>
<keyword evidence="2" id="KW-1185">Reference proteome</keyword>
<dbReference type="PANTHER" id="PTHR43836">
    <property type="entry name" value="CATECHOL O-METHYLTRANSFERASE 1-RELATED"/>
    <property type="match status" value="1"/>
</dbReference>
<evidence type="ECO:0000313" key="1">
    <source>
        <dbReference type="EMBL" id="CAJ1387167.1"/>
    </source>
</evidence>
<evidence type="ECO:0008006" key="3">
    <source>
        <dbReference type="Google" id="ProtNLM"/>
    </source>
</evidence>
<dbReference type="Proteomes" id="UP001178507">
    <property type="component" value="Unassembled WGS sequence"/>
</dbReference>
<dbReference type="EMBL" id="CAUJNA010001470">
    <property type="protein sequence ID" value="CAJ1387167.1"/>
    <property type="molecule type" value="Genomic_DNA"/>
</dbReference>
<dbReference type="GO" id="GO:0008171">
    <property type="term" value="F:O-methyltransferase activity"/>
    <property type="evidence" value="ECO:0007669"/>
    <property type="project" value="TreeGrafter"/>
</dbReference>
<dbReference type="InterPro" id="IPR029063">
    <property type="entry name" value="SAM-dependent_MTases_sf"/>
</dbReference>
<dbReference type="SUPFAM" id="SSF53335">
    <property type="entry name" value="S-adenosyl-L-methionine-dependent methyltransferases"/>
    <property type="match status" value="1"/>
</dbReference>
<comment type="caution">
    <text evidence="1">The sequence shown here is derived from an EMBL/GenBank/DDBJ whole genome shotgun (WGS) entry which is preliminary data.</text>
</comment>
<evidence type="ECO:0000313" key="2">
    <source>
        <dbReference type="Proteomes" id="UP001178507"/>
    </source>
</evidence>
<dbReference type="Gene3D" id="3.40.50.150">
    <property type="entry name" value="Vaccinia Virus protein VP39"/>
    <property type="match status" value="1"/>
</dbReference>
<protein>
    <recommendedName>
        <fullName evidence="3">Catechol O-methyltransferase</fullName>
    </recommendedName>
</protein>
<name>A0AA36N1C1_9DINO</name>